<sequence length="71" mass="7945">MFGKICPHQKKNCSLKIIETNQTSSNISRDFNSLVISTPKKNQLAHSALYPDTGDAWAQAFPGRPRSLTKR</sequence>
<gene>
    <name evidence="1" type="ORF">MTR67_004459</name>
</gene>
<proteinExistence type="predicted"/>
<evidence type="ECO:0000313" key="2">
    <source>
        <dbReference type="Proteomes" id="UP001234989"/>
    </source>
</evidence>
<organism evidence="1 2">
    <name type="scientific">Solanum verrucosum</name>
    <dbReference type="NCBI Taxonomy" id="315347"/>
    <lineage>
        <taxon>Eukaryota</taxon>
        <taxon>Viridiplantae</taxon>
        <taxon>Streptophyta</taxon>
        <taxon>Embryophyta</taxon>
        <taxon>Tracheophyta</taxon>
        <taxon>Spermatophyta</taxon>
        <taxon>Magnoliopsida</taxon>
        <taxon>eudicotyledons</taxon>
        <taxon>Gunneridae</taxon>
        <taxon>Pentapetalae</taxon>
        <taxon>asterids</taxon>
        <taxon>lamiids</taxon>
        <taxon>Solanales</taxon>
        <taxon>Solanaceae</taxon>
        <taxon>Solanoideae</taxon>
        <taxon>Solaneae</taxon>
        <taxon>Solanum</taxon>
    </lineage>
</organism>
<keyword evidence="2" id="KW-1185">Reference proteome</keyword>
<dbReference type="EMBL" id="CP133612">
    <property type="protein sequence ID" value="WMV11074.1"/>
    <property type="molecule type" value="Genomic_DNA"/>
</dbReference>
<name>A0AAF0Q026_SOLVR</name>
<evidence type="ECO:0000313" key="1">
    <source>
        <dbReference type="EMBL" id="WMV11074.1"/>
    </source>
</evidence>
<protein>
    <submittedName>
        <fullName evidence="1">Uncharacterized protein</fullName>
    </submittedName>
</protein>
<reference evidence="1" key="1">
    <citation type="submission" date="2023-08" db="EMBL/GenBank/DDBJ databases">
        <title>A de novo genome assembly of Solanum verrucosum Schlechtendal, a Mexican diploid species geographically isolated from the other diploid A-genome species in potato relatives.</title>
        <authorList>
            <person name="Hosaka K."/>
        </authorList>
    </citation>
    <scope>NUCLEOTIDE SEQUENCE</scope>
    <source>
        <tissue evidence="1">Young leaves</tissue>
    </source>
</reference>
<dbReference type="Proteomes" id="UP001234989">
    <property type="component" value="Chromosome 1"/>
</dbReference>
<accession>A0AAF0Q026</accession>
<dbReference type="AlphaFoldDB" id="A0AAF0Q026"/>